<gene>
    <name evidence="2" type="ORF">Cob_v007390</name>
</gene>
<reference evidence="3" key="2">
    <citation type="journal article" date="2019" name="Mol. Plant Microbe Interact.">
        <title>Genome sequence resources for four phytopathogenic fungi from the Colletotrichum orbiculare species complex.</title>
        <authorList>
            <person name="Gan P."/>
            <person name="Tsushima A."/>
            <person name="Narusaka M."/>
            <person name="Narusaka Y."/>
            <person name="Takano Y."/>
            <person name="Kubo Y."/>
            <person name="Shirasu K."/>
        </authorList>
    </citation>
    <scope>GENOME REANNOTATION</scope>
    <source>
        <strain evidence="3">104-T / ATCC 96160 / CBS 514.97 / LARS 414 / MAFF 240422</strain>
    </source>
</reference>
<feature type="compositionally biased region" description="Basic and acidic residues" evidence="1">
    <location>
        <begin position="389"/>
        <end position="400"/>
    </location>
</feature>
<dbReference type="OrthoDB" id="10249419at2759"/>
<proteinExistence type="predicted"/>
<evidence type="ECO:0000313" key="2">
    <source>
        <dbReference type="EMBL" id="TDZ19750.1"/>
    </source>
</evidence>
<organism evidence="2 3">
    <name type="scientific">Colletotrichum orbiculare (strain 104-T / ATCC 96160 / CBS 514.97 / LARS 414 / MAFF 240422)</name>
    <name type="common">Cucumber anthracnose fungus</name>
    <name type="synonym">Colletotrichum lagenarium</name>
    <dbReference type="NCBI Taxonomy" id="1213857"/>
    <lineage>
        <taxon>Eukaryota</taxon>
        <taxon>Fungi</taxon>
        <taxon>Dikarya</taxon>
        <taxon>Ascomycota</taxon>
        <taxon>Pezizomycotina</taxon>
        <taxon>Sordariomycetes</taxon>
        <taxon>Hypocreomycetidae</taxon>
        <taxon>Glomerellales</taxon>
        <taxon>Glomerellaceae</taxon>
        <taxon>Colletotrichum</taxon>
        <taxon>Colletotrichum orbiculare species complex</taxon>
    </lineage>
</organism>
<keyword evidence="3" id="KW-1185">Reference proteome</keyword>
<evidence type="ECO:0000256" key="1">
    <source>
        <dbReference type="SAM" id="MobiDB-lite"/>
    </source>
</evidence>
<name>A0A484FN69_COLOR</name>
<feature type="region of interest" description="Disordered" evidence="1">
    <location>
        <begin position="382"/>
        <end position="417"/>
    </location>
</feature>
<feature type="region of interest" description="Disordered" evidence="1">
    <location>
        <begin position="311"/>
        <end position="346"/>
    </location>
</feature>
<dbReference type="AlphaFoldDB" id="A0A484FN69"/>
<protein>
    <submittedName>
        <fullName evidence="2">Uncharacterized protein</fullName>
    </submittedName>
</protein>
<dbReference type="PANTHER" id="PTHR35006">
    <property type="entry name" value="GLYOXALASE FAMILY PROTEIN (AFU_ORTHOLOGUE AFUA_5G14830)"/>
    <property type="match status" value="1"/>
</dbReference>
<dbReference type="PANTHER" id="PTHR35006:SF3">
    <property type="entry name" value="GLYOXALASE FAMILY PROTEIN (AFU_ORTHOLOGUE AFUA_3G06020)"/>
    <property type="match status" value="1"/>
</dbReference>
<comment type="caution">
    <text evidence="2">The sequence shown here is derived from an EMBL/GenBank/DDBJ whole genome shotgun (WGS) entry which is preliminary data.</text>
</comment>
<dbReference type="InterPro" id="IPR029068">
    <property type="entry name" value="Glyas_Bleomycin-R_OHBP_Dase"/>
</dbReference>
<evidence type="ECO:0000313" key="3">
    <source>
        <dbReference type="Proteomes" id="UP000014480"/>
    </source>
</evidence>
<sequence>MLLQYCCRRDLPGDRYLRSRYPTIELFPMIPYFDVSHLPSSASFYSAIFQPLGIHYISTGTQTASGDPRTTIAFGTSSTATPVFQIREARSTTTEPLKLSRAVFSAKSPAAVTDFHACALRANPASHPLPLGSVFRPATPSGDTHRASATDLDGNIMEVVYQAPPSYPFSHFESTFRETQSTQDQDGTSRILHWNYGVAGSETSSTTLLAMNARSGHLAGHEPYTLLRRSVTTSVIESPSAFRESTAAAAAVAVDPPLPSPASATASAVSNGLQAGTVVGSLLGAAVGVAAGAALTYGMMKKERAQVPLQEFDPRGSGSGSGSVTAPSFQRRATFPDQYADPRAAPGRYVEVERTVEKIRYPEAYPTPHESRASPHYMAKYSQVGARSRALDDLDDDGRSRHSSRYQLERGSSVHPRSQATVLRAAPLMLTDHEHQSSVGSRHSVAGRSAVPRSAIGLDPNTFETGTYISARSVMSQSTVRPPPPTVETELAFRSKAPSRAPTQAPTVVPSRAPTKAPSRAPTVAESRASTKAPSRGPSTTPSHAPSYAPSKVPSKAPTRAPSYTNTAVRVANTNPVFAYPPATRAPTYVSAHKVAVPRSGVGSRQTNWEDDAISVAPSDSISCIGSRTSRRQYH</sequence>
<dbReference type="Proteomes" id="UP000014480">
    <property type="component" value="Unassembled WGS sequence"/>
</dbReference>
<feature type="compositionally biased region" description="Polar residues" evidence="1">
    <location>
        <begin position="528"/>
        <end position="544"/>
    </location>
</feature>
<reference evidence="3" key="1">
    <citation type="journal article" date="2013" name="New Phytol.">
        <title>Comparative genomic and transcriptomic analyses reveal the hemibiotrophic stage shift of Colletotrichum fungi.</title>
        <authorList>
            <person name="Gan P."/>
            <person name="Ikeda K."/>
            <person name="Irieda H."/>
            <person name="Narusaka M."/>
            <person name="O'Connell R.J."/>
            <person name="Narusaka Y."/>
            <person name="Takano Y."/>
            <person name="Kubo Y."/>
            <person name="Shirasu K."/>
        </authorList>
    </citation>
    <scope>NUCLEOTIDE SEQUENCE [LARGE SCALE GENOMIC DNA]</scope>
    <source>
        <strain evidence="3">104-T / ATCC 96160 / CBS 514.97 / LARS 414 / MAFF 240422</strain>
    </source>
</reference>
<accession>A0A484FN69</accession>
<feature type="region of interest" description="Disordered" evidence="1">
    <location>
        <begin position="474"/>
        <end position="562"/>
    </location>
</feature>
<dbReference type="Gene3D" id="3.10.180.10">
    <property type="entry name" value="2,3-Dihydroxybiphenyl 1,2-Dioxygenase, domain 1"/>
    <property type="match status" value="1"/>
</dbReference>
<dbReference type="EMBL" id="AMCV02000019">
    <property type="protein sequence ID" value="TDZ19750.1"/>
    <property type="molecule type" value="Genomic_DNA"/>
</dbReference>
<dbReference type="STRING" id="1213857.A0A484FN69"/>